<dbReference type="EMBL" id="REGN01003413">
    <property type="protein sequence ID" value="RNA22713.1"/>
    <property type="molecule type" value="Genomic_DNA"/>
</dbReference>
<keyword evidence="2" id="KW-1185">Reference proteome</keyword>
<accession>A0A3M7RGJ4</accession>
<gene>
    <name evidence="1" type="ORF">BpHYR1_036841</name>
</gene>
<reference evidence="1 2" key="1">
    <citation type="journal article" date="2018" name="Sci. Rep.">
        <title>Genomic signatures of local adaptation to the degree of environmental predictability in rotifers.</title>
        <authorList>
            <person name="Franch-Gras L."/>
            <person name="Hahn C."/>
            <person name="Garcia-Roger E.M."/>
            <person name="Carmona M.J."/>
            <person name="Serra M."/>
            <person name="Gomez A."/>
        </authorList>
    </citation>
    <scope>NUCLEOTIDE SEQUENCE [LARGE SCALE GENOMIC DNA]</scope>
    <source>
        <strain evidence="1">HYR1</strain>
    </source>
</reference>
<evidence type="ECO:0000313" key="2">
    <source>
        <dbReference type="Proteomes" id="UP000276133"/>
    </source>
</evidence>
<dbReference type="AlphaFoldDB" id="A0A3M7RGJ4"/>
<comment type="caution">
    <text evidence="1">The sequence shown here is derived from an EMBL/GenBank/DDBJ whole genome shotgun (WGS) entry which is preliminary data.</text>
</comment>
<organism evidence="1 2">
    <name type="scientific">Brachionus plicatilis</name>
    <name type="common">Marine rotifer</name>
    <name type="synonym">Brachionus muelleri</name>
    <dbReference type="NCBI Taxonomy" id="10195"/>
    <lineage>
        <taxon>Eukaryota</taxon>
        <taxon>Metazoa</taxon>
        <taxon>Spiralia</taxon>
        <taxon>Gnathifera</taxon>
        <taxon>Rotifera</taxon>
        <taxon>Eurotatoria</taxon>
        <taxon>Monogononta</taxon>
        <taxon>Pseudotrocha</taxon>
        <taxon>Ploima</taxon>
        <taxon>Brachionidae</taxon>
        <taxon>Brachionus</taxon>
    </lineage>
</organism>
<name>A0A3M7RGJ4_BRAPC</name>
<evidence type="ECO:0000313" key="1">
    <source>
        <dbReference type="EMBL" id="RNA22713.1"/>
    </source>
</evidence>
<sequence>MVFEKICLKEHVSNKKLLILNDLKKEKETTLNRKPIFNHPFIYLRMFKFYTVLLYRFPKTSNNLWLLDCWIQDINGTYQNPNL</sequence>
<dbReference type="Proteomes" id="UP000276133">
    <property type="component" value="Unassembled WGS sequence"/>
</dbReference>
<protein>
    <submittedName>
        <fullName evidence="1">Uncharacterized protein</fullName>
    </submittedName>
</protein>
<proteinExistence type="predicted"/>